<evidence type="ECO:0000313" key="5">
    <source>
        <dbReference type="Proteomes" id="UP000220836"/>
    </source>
</evidence>
<organism evidence="4 5">
    <name type="scientific">Pelagimonas varians</name>
    <dbReference type="NCBI Taxonomy" id="696760"/>
    <lineage>
        <taxon>Bacteria</taxon>
        <taxon>Pseudomonadati</taxon>
        <taxon>Pseudomonadota</taxon>
        <taxon>Alphaproteobacteria</taxon>
        <taxon>Rhodobacterales</taxon>
        <taxon>Roseobacteraceae</taxon>
        <taxon>Pelagimonas</taxon>
    </lineage>
</organism>
<gene>
    <name evidence="4" type="primary">rutR_2</name>
    <name evidence="4" type="ORF">PEV8663_03305</name>
</gene>
<dbReference type="InterPro" id="IPR036271">
    <property type="entry name" value="Tet_transcr_reg_TetR-rel_C_sf"/>
</dbReference>
<dbReference type="InterPro" id="IPR001647">
    <property type="entry name" value="HTH_TetR"/>
</dbReference>
<dbReference type="SUPFAM" id="SSF46689">
    <property type="entry name" value="Homeodomain-like"/>
    <property type="match status" value="1"/>
</dbReference>
<dbReference type="OrthoDB" id="2356263at2"/>
<feature type="DNA-binding region" description="H-T-H motif" evidence="2">
    <location>
        <begin position="41"/>
        <end position="60"/>
    </location>
</feature>
<reference evidence="4 5" key="1">
    <citation type="submission" date="2017-05" db="EMBL/GenBank/DDBJ databases">
        <authorList>
            <person name="Song R."/>
            <person name="Chenine A.L."/>
            <person name="Ruprecht R.M."/>
        </authorList>
    </citation>
    <scope>NUCLEOTIDE SEQUENCE [LARGE SCALE GENOMIC DNA]</scope>
    <source>
        <strain evidence="4 5">CECT 8663</strain>
    </source>
</reference>
<evidence type="ECO:0000256" key="1">
    <source>
        <dbReference type="ARBA" id="ARBA00023125"/>
    </source>
</evidence>
<dbReference type="Gene3D" id="1.10.10.60">
    <property type="entry name" value="Homeodomain-like"/>
    <property type="match status" value="1"/>
</dbReference>
<dbReference type="AlphaFoldDB" id="A0A238KWB4"/>
<keyword evidence="5" id="KW-1185">Reference proteome</keyword>
<dbReference type="Pfam" id="PF08362">
    <property type="entry name" value="TetR_C_3"/>
    <property type="match status" value="1"/>
</dbReference>
<dbReference type="Proteomes" id="UP000220836">
    <property type="component" value="Unassembled WGS sequence"/>
</dbReference>
<dbReference type="Gene3D" id="1.10.357.10">
    <property type="entry name" value="Tetracycline Repressor, domain 2"/>
    <property type="match status" value="1"/>
</dbReference>
<dbReference type="PANTHER" id="PTHR30055">
    <property type="entry name" value="HTH-TYPE TRANSCRIPTIONAL REGULATOR RUTR"/>
    <property type="match status" value="1"/>
</dbReference>
<accession>A0A238KWB4</accession>
<dbReference type="InterPro" id="IPR050109">
    <property type="entry name" value="HTH-type_TetR-like_transc_reg"/>
</dbReference>
<evidence type="ECO:0000259" key="3">
    <source>
        <dbReference type="PROSITE" id="PS50977"/>
    </source>
</evidence>
<name>A0A238KWB4_9RHOB</name>
<dbReference type="InterPro" id="IPR009057">
    <property type="entry name" value="Homeodomain-like_sf"/>
</dbReference>
<dbReference type="InterPro" id="IPR013573">
    <property type="entry name" value="Tscrpt_reg_YcdC_C"/>
</dbReference>
<evidence type="ECO:0000256" key="2">
    <source>
        <dbReference type="PROSITE-ProRule" id="PRU00335"/>
    </source>
</evidence>
<proteinExistence type="predicted"/>
<sequence>MSKARPTPRPTGTTRIQREKRQAIFDAALDVFSENGLRGATLDAIAARAGLSKPNVIYYFEGKEAIYKELLESLLDIWIAPLIDLSDSHEPIEELLAYVRRKLDMSRDMPRESRLFATEMIQAAPHIRDVLSGPLKALMDEKAALIQSWMDAGLLAKSDPYHLIFSIWATTQHYADFDVQVRAVLGGQDPFDSAPEFVEILFRRMLTP</sequence>
<dbReference type="RefSeq" id="WP_097805775.1">
    <property type="nucleotide sequence ID" value="NZ_FXYH01000013.1"/>
</dbReference>
<dbReference type="SUPFAM" id="SSF48498">
    <property type="entry name" value="Tetracyclin repressor-like, C-terminal domain"/>
    <property type="match status" value="1"/>
</dbReference>
<keyword evidence="1 2" id="KW-0238">DNA-binding</keyword>
<dbReference type="Pfam" id="PF00440">
    <property type="entry name" value="TetR_N"/>
    <property type="match status" value="1"/>
</dbReference>
<protein>
    <submittedName>
        <fullName evidence="4">HTH-type transcriptional regulator RutR</fullName>
    </submittedName>
</protein>
<dbReference type="GO" id="GO:0000976">
    <property type="term" value="F:transcription cis-regulatory region binding"/>
    <property type="evidence" value="ECO:0007669"/>
    <property type="project" value="TreeGrafter"/>
</dbReference>
<dbReference type="PANTHER" id="PTHR30055:SF196">
    <property type="entry name" value="HTH-TYPE TRANSCRIPTIONAL REGULATOR RUTR"/>
    <property type="match status" value="1"/>
</dbReference>
<dbReference type="PRINTS" id="PR00455">
    <property type="entry name" value="HTHTETR"/>
</dbReference>
<dbReference type="GO" id="GO:0045892">
    <property type="term" value="P:negative regulation of DNA-templated transcription"/>
    <property type="evidence" value="ECO:0007669"/>
    <property type="project" value="InterPro"/>
</dbReference>
<feature type="domain" description="HTH tetR-type" evidence="3">
    <location>
        <begin position="18"/>
        <end position="78"/>
    </location>
</feature>
<dbReference type="EMBL" id="FXYH01000013">
    <property type="protein sequence ID" value="SMX46492.1"/>
    <property type="molecule type" value="Genomic_DNA"/>
</dbReference>
<dbReference type="GO" id="GO:0003700">
    <property type="term" value="F:DNA-binding transcription factor activity"/>
    <property type="evidence" value="ECO:0007669"/>
    <property type="project" value="TreeGrafter"/>
</dbReference>
<evidence type="ECO:0000313" key="4">
    <source>
        <dbReference type="EMBL" id="SMX46492.1"/>
    </source>
</evidence>
<dbReference type="PROSITE" id="PS50977">
    <property type="entry name" value="HTH_TETR_2"/>
    <property type="match status" value="1"/>
</dbReference>